<dbReference type="AlphaFoldDB" id="A0A2W4R8H6"/>
<evidence type="ECO:0000313" key="2">
    <source>
        <dbReference type="EMBL" id="PZN76358.1"/>
    </source>
</evidence>
<dbReference type="Proteomes" id="UP000249396">
    <property type="component" value="Unassembled WGS sequence"/>
</dbReference>
<feature type="domain" description="Glycosyltransferase 2-like" evidence="1">
    <location>
        <begin position="4"/>
        <end position="116"/>
    </location>
</feature>
<dbReference type="EMBL" id="QJPH01000360">
    <property type="protein sequence ID" value="PZN76358.1"/>
    <property type="molecule type" value="Genomic_DNA"/>
</dbReference>
<dbReference type="Pfam" id="PF00535">
    <property type="entry name" value="Glycos_transf_2"/>
    <property type="match status" value="1"/>
</dbReference>
<dbReference type="CDD" id="cd00761">
    <property type="entry name" value="Glyco_tranf_GTA_type"/>
    <property type="match status" value="1"/>
</dbReference>
<keyword evidence="2" id="KW-0808">Transferase</keyword>
<evidence type="ECO:0000259" key="1">
    <source>
        <dbReference type="Pfam" id="PF00535"/>
    </source>
</evidence>
<proteinExistence type="predicted"/>
<dbReference type="InterPro" id="IPR001173">
    <property type="entry name" value="Glyco_trans_2-like"/>
</dbReference>
<gene>
    <name evidence="2" type="ORF">DM484_16760</name>
</gene>
<comment type="caution">
    <text evidence="2">The sequence shown here is derived from an EMBL/GenBank/DDBJ whole genome shotgun (WGS) entry which is preliminary data.</text>
</comment>
<dbReference type="PANTHER" id="PTHR43685">
    <property type="entry name" value="GLYCOSYLTRANSFERASE"/>
    <property type="match status" value="1"/>
</dbReference>
<protein>
    <submittedName>
        <fullName evidence="2">Glycosyltransferase family 2 protein</fullName>
    </submittedName>
</protein>
<dbReference type="SUPFAM" id="SSF53448">
    <property type="entry name" value="Nucleotide-diphospho-sugar transferases"/>
    <property type="match status" value="1"/>
</dbReference>
<dbReference type="InterPro" id="IPR050834">
    <property type="entry name" value="Glycosyltransf_2"/>
</dbReference>
<accession>A0A2W4R8H6</accession>
<evidence type="ECO:0000313" key="3">
    <source>
        <dbReference type="Proteomes" id="UP000249396"/>
    </source>
</evidence>
<organism evidence="2 3">
    <name type="scientific">Candidatus Methylumidiphilus alinenensis</name>
    <dbReference type="NCBI Taxonomy" id="2202197"/>
    <lineage>
        <taxon>Bacteria</taxon>
        <taxon>Pseudomonadati</taxon>
        <taxon>Pseudomonadota</taxon>
        <taxon>Gammaproteobacteria</taxon>
        <taxon>Methylococcales</taxon>
        <taxon>Candidatus Methylumidiphilus</taxon>
    </lineage>
</organism>
<dbReference type="InterPro" id="IPR029044">
    <property type="entry name" value="Nucleotide-diphossugar_trans"/>
</dbReference>
<sequence>MRFSLIMATRGRVEEVGRFLQSLSGQDHQAIELIVVDQNADDRLVELINAHRQHFPIRHIRRAKPGASRSRNEGLSHVNGDIVGFPDDDCVYPPGFLGKVAHFFQSEKWDGLSVRILDLDRDEDAFGFSEPSSGSIDYSNAWGVGITPALFFRRSVAERVAFDEAIGPGSGQKWGGGEDTDYLLSCLDSGASHYYERGLFVRHPAPSRIYSVVQLMRREYSYGRGFAFLMVKRAIPWPLARMQLHSPFALAANNLLAGNLRNALVFLAMGLGRAVGYWKSVSQKHTR</sequence>
<name>A0A2W4R8H6_9GAMM</name>
<dbReference type="GO" id="GO:0016740">
    <property type="term" value="F:transferase activity"/>
    <property type="evidence" value="ECO:0007669"/>
    <property type="project" value="UniProtKB-KW"/>
</dbReference>
<reference evidence="2 3" key="1">
    <citation type="journal article" date="2018" name="Aquat. Microb. Ecol.">
        <title>Gammaproteobacterial methanotrophs dominate.</title>
        <authorList>
            <person name="Rissanen A.J."/>
            <person name="Saarenheimo J."/>
            <person name="Tiirola M."/>
            <person name="Peura S."/>
            <person name="Aalto S.L."/>
            <person name="Karvinen A."/>
            <person name="Nykanen H."/>
        </authorList>
    </citation>
    <scope>NUCLEOTIDE SEQUENCE [LARGE SCALE GENOMIC DNA]</scope>
    <source>
        <strain evidence="2">AMbin10</strain>
    </source>
</reference>
<dbReference type="Gene3D" id="3.90.550.10">
    <property type="entry name" value="Spore Coat Polysaccharide Biosynthesis Protein SpsA, Chain A"/>
    <property type="match status" value="1"/>
</dbReference>
<dbReference type="PANTHER" id="PTHR43685:SF3">
    <property type="entry name" value="SLR2126 PROTEIN"/>
    <property type="match status" value="1"/>
</dbReference>